<organism evidence="7 8">
    <name type="scientific">Peptidiphaga gingivicola</name>
    <dbReference type="NCBI Taxonomy" id="2741497"/>
    <lineage>
        <taxon>Bacteria</taxon>
        <taxon>Bacillati</taxon>
        <taxon>Actinomycetota</taxon>
        <taxon>Actinomycetes</taxon>
        <taxon>Actinomycetales</taxon>
        <taxon>Actinomycetaceae</taxon>
        <taxon>Peptidiphaga</taxon>
    </lineage>
</organism>
<dbReference type="SUPFAM" id="SSF52540">
    <property type="entry name" value="P-loop containing nucleoside triphosphate hydrolases"/>
    <property type="match status" value="1"/>
</dbReference>
<dbReference type="GO" id="GO:0005524">
    <property type="term" value="F:ATP binding"/>
    <property type="evidence" value="ECO:0007669"/>
    <property type="project" value="InterPro"/>
</dbReference>
<keyword evidence="3 5" id="KW-1133">Transmembrane helix</keyword>
<feature type="transmembrane region" description="Helical" evidence="5">
    <location>
        <begin position="79"/>
        <end position="105"/>
    </location>
</feature>
<dbReference type="InterPro" id="IPR027417">
    <property type="entry name" value="P-loop_NTPase"/>
</dbReference>
<reference evidence="7 8" key="1">
    <citation type="submission" date="2016-04" db="EMBL/GenBank/DDBJ databases">
        <title>Peptidophaga gingivicola gen. nov., sp. nov., isolated from human subgingival plaque.</title>
        <authorList>
            <person name="Beall C.J."/>
            <person name="Mokrzan E.M."/>
            <person name="Griffen A.L."/>
            <person name="Leys E.J."/>
        </authorList>
    </citation>
    <scope>NUCLEOTIDE SEQUENCE [LARGE SCALE GENOMIC DNA]</scope>
    <source>
        <strain evidence="7 8">BA112</strain>
    </source>
</reference>
<gene>
    <name evidence="7" type="ORF">A4H34_02560</name>
</gene>
<dbReference type="InterPro" id="IPR039421">
    <property type="entry name" value="Type_1_exporter"/>
</dbReference>
<dbReference type="STRING" id="1823756.A4H34_02560"/>
<feature type="domain" description="ABC transmembrane type-1" evidence="6">
    <location>
        <begin position="39"/>
        <end position="278"/>
    </location>
</feature>
<comment type="subcellular location">
    <subcellularLocation>
        <location evidence="1">Cell membrane</location>
        <topology evidence="1">Multi-pass membrane protein</topology>
    </subcellularLocation>
</comment>
<dbReference type="EMBL" id="LVZK01000001">
    <property type="protein sequence ID" value="OAP86077.1"/>
    <property type="molecule type" value="Genomic_DNA"/>
</dbReference>
<dbReference type="RefSeq" id="WP_064230969.1">
    <property type="nucleotide sequence ID" value="NZ_LVZK01000001.1"/>
</dbReference>
<sequence length="394" mass="42176">MSENREAKARKSLEKARAGQAAVKRLSRPVRGWIGVAQLLTVASAALGVVPYIALVRLGDLLLSAYRRDSPVDADRARGVLMLLLAAYGARLGLYFVALLLTHVADLKMRDGLRRSIVERLSRAPLAWFSDKGSGAVRKAVQDDASMVHTVIAHGPVDKTNALVSPLALLVYVFTLDWRLGLLSVCTVPMYGLTYSLTLRGMAEKTAEMDEKLERVSSTMVEFIAGIAVVKAFGRVGHAHANYIEQAEKFGKFYRAWAMPLVTTAALSQMWISIPVLLFVNLGGGALLIDAGVVDVPSGYDTVIGGDTALSGGQEQRIAIARAVLLDTPVLILDEATAMADPESEAEIQQALTALAKGKTVLVIAHRPGSIRGADQIVVLEGGRVRAAEGKEGK</sequence>
<protein>
    <recommendedName>
        <fullName evidence="6">ABC transmembrane type-1 domain-containing protein</fullName>
    </recommendedName>
</protein>
<evidence type="ECO:0000256" key="1">
    <source>
        <dbReference type="ARBA" id="ARBA00004651"/>
    </source>
</evidence>
<name>A0A179B310_9ACTO</name>
<dbReference type="GO" id="GO:0016887">
    <property type="term" value="F:ATP hydrolysis activity"/>
    <property type="evidence" value="ECO:0007669"/>
    <property type="project" value="InterPro"/>
</dbReference>
<feature type="transmembrane region" description="Helical" evidence="5">
    <location>
        <begin position="33"/>
        <end position="59"/>
    </location>
</feature>
<dbReference type="GO" id="GO:0005886">
    <property type="term" value="C:plasma membrane"/>
    <property type="evidence" value="ECO:0007669"/>
    <property type="project" value="UniProtKB-SubCell"/>
</dbReference>
<dbReference type="Pfam" id="PF00664">
    <property type="entry name" value="ABC_membrane"/>
    <property type="match status" value="1"/>
</dbReference>
<evidence type="ECO:0000256" key="5">
    <source>
        <dbReference type="SAM" id="Phobius"/>
    </source>
</evidence>
<keyword evidence="4 5" id="KW-0472">Membrane</keyword>
<dbReference type="OrthoDB" id="9806127at2"/>
<evidence type="ECO:0000256" key="3">
    <source>
        <dbReference type="ARBA" id="ARBA00022989"/>
    </source>
</evidence>
<dbReference type="SUPFAM" id="SSF90123">
    <property type="entry name" value="ABC transporter transmembrane region"/>
    <property type="match status" value="1"/>
</dbReference>
<dbReference type="Pfam" id="PF00005">
    <property type="entry name" value="ABC_tran"/>
    <property type="match status" value="1"/>
</dbReference>
<dbReference type="Gene3D" id="3.40.50.300">
    <property type="entry name" value="P-loop containing nucleotide triphosphate hydrolases"/>
    <property type="match status" value="1"/>
</dbReference>
<dbReference type="PANTHER" id="PTHR24221:SF646">
    <property type="entry name" value="HAEMOLYSIN SECRETION ATP-BINDING PROTEIN"/>
    <property type="match status" value="1"/>
</dbReference>
<dbReference type="PROSITE" id="PS50929">
    <property type="entry name" value="ABC_TM1F"/>
    <property type="match status" value="1"/>
</dbReference>
<keyword evidence="8" id="KW-1185">Reference proteome</keyword>
<proteinExistence type="predicted"/>
<keyword evidence="2 5" id="KW-0812">Transmembrane</keyword>
<dbReference type="InterPro" id="IPR011527">
    <property type="entry name" value="ABC1_TM_dom"/>
</dbReference>
<dbReference type="InterPro" id="IPR036640">
    <property type="entry name" value="ABC1_TM_sf"/>
</dbReference>
<dbReference type="AlphaFoldDB" id="A0A179B310"/>
<accession>A0A179B310</accession>
<comment type="caution">
    <text evidence="7">The sequence shown here is derived from an EMBL/GenBank/DDBJ whole genome shotgun (WGS) entry which is preliminary data.</text>
</comment>
<dbReference type="Proteomes" id="UP000078368">
    <property type="component" value="Unassembled WGS sequence"/>
</dbReference>
<evidence type="ECO:0000256" key="4">
    <source>
        <dbReference type="ARBA" id="ARBA00023136"/>
    </source>
</evidence>
<dbReference type="InterPro" id="IPR003439">
    <property type="entry name" value="ABC_transporter-like_ATP-bd"/>
</dbReference>
<dbReference type="PANTHER" id="PTHR24221">
    <property type="entry name" value="ATP-BINDING CASSETTE SUB-FAMILY B"/>
    <property type="match status" value="1"/>
</dbReference>
<dbReference type="Gene3D" id="1.20.1560.10">
    <property type="entry name" value="ABC transporter type 1, transmembrane domain"/>
    <property type="match status" value="1"/>
</dbReference>
<evidence type="ECO:0000313" key="7">
    <source>
        <dbReference type="EMBL" id="OAP86077.1"/>
    </source>
</evidence>
<evidence type="ECO:0000256" key="2">
    <source>
        <dbReference type="ARBA" id="ARBA00022692"/>
    </source>
</evidence>
<evidence type="ECO:0000313" key="8">
    <source>
        <dbReference type="Proteomes" id="UP000078368"/>
    </source>
</evidence>
<dbReference type="GO" id="GO:0140359">
    <property type="term" value="F:ABC-type transporter activity"/>
    <property type="evidence" value="ECO:0007669"/>
    <property type="project" value="InterPro"/>
</dbReference>
<evidence type="ECO:0000259" key="6">
    <source>
        <dbReference type="PROSITE" id="PS50929"/>
    </source>
</evidence>